<dbReference type="EMBL" id="MFIQ01000009">
    <property type="protein sequence ID" value="OGF93680.1"/>
    <property type="molecule type" value="Genomic_DNA"/>
</dbReference>
<evidence type="ECO:0008006" key="6">
    <source>
        <dbReference type="Google" id="ProtNLM"/>
    </source>
</evidence>
<reference evidence="4 5" key="1">
    <citation type="journal article" date="2016" name="Nat. Commun.">
        <title>Thousands of microbial genomes shed light on interconnected biogeochemical processes in an aquifer system.</title>
        <authorList>
            <person name="Anantharaman K."/>
            <person name="Brown C.T."/>
            <person name="Hug L.A."/>
            <person name="Sharon I."/>
            <person name="Castelle C.J."/>
            <person name="Probst A.J."/>
            <person name="Thomas B.C."/>
            <person name="Singh A."/>
            <person name="Wilkins M.J."/>
            <person name="Karaoz U."/>
            <person name="Brodie E.L."/>
            <person name="Williams K.H."/>
            <person name="Hubbard S.S."/>
            <person name="Banfield J.F."/>
        </authorList>
    </citation>
    <scope>NUCLEOTIDE SEQUENCE [LARGE SCALE GENOMIC DNA]</scope>
</reference>
<dbReference type="AlphaFoldDB" id="A0A1F5Y0R7"/>
<feature type="active site" description="Proton donor/acceptor" evidence="2">
    <location>
        <position position="81"/>
    </location>
</feature>
<sequence length="182" mass="21089">MKFILVRHCETDWNREWRLQGHTDTNLSERGWIEADELAQKLKPLGIKKIVSSDLKRSRETASAVKKYVNVPIIYDPRLRECNFGSLEGKRRSEVSATYIPSSFDMEGLWHGSYFNYDFTQYGGESRDTVLRRHLSLLDELLKNDSPEPTLLIGHGTGLNTLLSHLKKSRIQRGEYAEIEYN</sequence>
<evidence type="ECO:0000313" key="5">
    <source>
        <dbReference type="Proteomes" id="UP000178894"/>
    </source>
</evidence>
<dbReference type="SMART" id="SM00855">
    <property type="entry name" value="PGAM"/>
    <property type="match status" value="1"/>
</dbReference>
<evidence type="ECO:0000256" key="2">
    <source>
        <dbReference type="PIRSR" id="PIRSR613078-1"/>
    </source>
</evidence>
<dbReference type="InterPro" id="IPR051695">
    <property type="entry name" value="Phosphoglycerate_Mutase"/>
</dbReference>
<dbReference type="Proteomes" id="UP000178894">
    <property type="component" value="Unassembled WGS sequence"/>
</dbReference>
<organism evidence="4 5">
    <name type="scientific">Candidatus Giovannonibacteria bacterium RIFCSPLOWO2_12_FULL_44_15</name>
    <dbReference type="NCBI Taxonomy" id="1798364"/>
    <lineage>
        <taxon>Bacteria</taxon>
        <taxon>Candidatus Giovannoniibacteriota</taxon>
    </lineage>
</organism>
<dbReference type="PANTHER" id="PTHR46517:SF1">
    <property type="entry name" value="FRUCTOSE-2,6-BISPHOSPHATASE TIGAR"/>
    <property type="match status" value="1"/>
</dbReference>
<name>A0A1F5Y0R7_9BACT</name>
<evidence type="ECO:0000313" key="4">
    <source>
        <dbReference type="EMBL" id="OGF93680.1"/>
    </source>
</evidence>
<gene>
    <name evidence="4" type="ORF">A3G54_00910</name>
</gene>
<dbReference type="GO" id="GO:0043456">
    <property type="term" value="P:regulation of pentose-phosphate shunt"/>
    <property type="evidence" value="ECO:0007669"/>
    <property type="project" value="TreeGrafter"/>
</dbReference>
<evidence type="ECO:0000256" key="3">
    <source>
        <dbReference type="PIRSR" id="PIRSR613078-2"/>
    </source>
</evidence>
<dbReference type="PANTHER" id="PTHR46517">
    <property type="entry name" value="FRUCTOSE-2,6-BISPHOSPHATASE TIGAR"/>
    <property type="match status" value="1"/>
</dbReference>
<keyword evidence="1" id="KW-0378">Hydrolase</keyword>
<dbReference type="CDD" id="cd07067">
    <property type="entry name" value="HP_PGM_like"/>
    <property type="match status" value="1"/>
</dbReference>
<accession>A0A1F5Y0R7</accession>
<dbReference type="Pfam" id="PF00300">
    <property type="entry name" value="His_Phos_1"/>
    <property type="match status" value="1"/>
</dbReference>
<evidence type="ECO:0000256" key="1">
    <source>
        <dbReference type="ARBA" id="ARBA00022801"/>
    </source>
</evidence>
<feature type="active site" description="Tele-phosphohistidine intermediate" evidence="2">
    <location>
        <position position="8"/>
    </location>
</feature>
<dbReference type="SUPFAM" id="SSF53254">
    <property type="entry name" value="Phosphoglycerate mutase-like"/>
    <property type="match status" value="1"/>
</dbReference>
<protein>
    <recommendedName>
        <fullName evidence="6">Phosphoglycerate mutase</fullName>
    </recommendedName>
</protein>
<feature type="binding site" evidence="3">
    <location>
        <begin position="7"/>
        <end position="14"/>
    </location>
    <ligand>
        <name>substrate</name>
    </ligand>
</feature>
<proteinExistence type="predicted"/>
<dbReference type="GO" id="GO:0005829">
    <property type="term" value="C:cytosol"/>
    <property type="evidence" value="ECO:0007669"/>
    <property type="project" value="TreeGrafter"/>
</dbReference>
<comment type="caution">
    <text evidence="4">The sequence shown here is derived from an EMBL/GenBank/DDBJ whole genome shotgun (WGS) entry which is preliminary data.</text>
</comment>
<dbReference type="GO" id="GO:0045820">
    <property type="term" value="P:negative regulation of glycolytic process"/>
    <property type="evidence" value="ECO:0007669"/>
    <property type="project" value="TreeGrafter"/>
</dbReference>
<dbReference type="Gene3D" id="3.40.50.1240">
    <property type="entry name" value="Phosphoglycerate mutase-like"/>
    <property type="match status" value="1"/>
</dbReference>
<dbReference type="InterPro" id="IPR029033">
    <property type="entry name" value="His_PPase_superfam"/>
</dbReference>
<dbReference type="STRING" id="1798364.A3G54_00910"/>
<feature type="binding site" evidence="3">
    <location>
        <position position="57"/>
    </location>
    <ligand>
        <name>substrate</name>
    </ligand>
</feature>
<dbReference type="InterPro" id="IPR013078">
    <property type="entry name" value="His_Pase_superF_clade-1"/>
</dbReference>
<dbReference type="GO" id="GO:0004331">
    <property type="term" value="F:fructose-2,6-bisphosphate 2-phosphatase activity"/>
    <property type="evidence" value="ECO:0007669"/>
    <property type="project" value="TreeGrafter"/>
</dbReference>